<reference evidence="6" key="1">
    <citation type="submission" date="2023-06" db="EMBL/GenBank/DDBJ databases">
        <title>Genome-scale phylogeny and comparative genomics of the fungal order Sordariales.</title>
        <authorList>
            <consortium name="Lawrence Berkeley National Laboratory"/>
            <person name="Hensen N."/>
            <person name="Bonometti L."/>
            <person name="Westerberg I."/>
            <person name="Brannstrom I.O."/>
            <person name="Guillou S."/>
            <person name="Cros-Aarteil S."/>
            <person name="Calhoun S."/>
            <person name="Haridas S."/>
            <person name="Kuo A."/>
            <person name="Mondo S."/>
            <person name="Pangilinan J."/>
            <person name="Riley R."/>
            <person name="LaButti K."/>
            <person name="Andreopoulos B."/>
            <person name="Lipzen A."/>
            <person name="Chen C."/>
            <person name="Yanf M."/>
            <person name="Daum C."/>
            <person name="Ng V."/>
            <person name="Clum A."/>
            <person name="Steindorff A."/>
            <person name="Ohm R."/>
            <person name="Martin F."/>
            <person name="Silar P."/>
            <person name="Natvig D."/>
            <person name="Lalanne C."/>
            <person name="Gautier V."/>
            <person name="Ament-velasquez S.L."/>
            <person name="Kruys A."/>
            <person name="Hutchinson M.I."/>
            <person name="Powell A.J."/>
            <person name="Barry K."/>
            <person name="Miller A.N."/>
            <person name="Grigoriev I.V."/>
            <person name="Debuchy R."/>
            <person name="Gladieux P."/>
            <person name="Thoren M.H."/>
            <person name="Johannesson H."/>
        </authorList>
    </citation>
    <scope>NUCLEOTIDE SEQUENCE</scope>
    <source>
        <strain evidence="6">SMH3187-1</strain>
    </source>
</reference>
<dbReference type="GO" id="GO:0000381">
    <property type="term" value="P:regulation of alternative mRNA splicing, via spliceosome"/>
    <property type="evidence" value="ECO:0007669"/>
    <property type="project" value="InterPro"/>
</dbReference>
<gene>
    <name evidence="6" type="ORF">B0T18DRAFT_13589</name>
</gene>
<evidence type="ECO:0000313" key="7">
    <source>
        <dbReference type="Proteomes" id="UP001172155"/>
    </source>
</evidence>
<evidence type="ECO:0000313" key="6">
    <source>
        <dbReference type="EMBL" id="KAK0753402.1"/>
    </source>
</evidence>
<feature type="region of interest" description="Disordered" evidence="4">
    <location>
        <begin position="412"/>
        <end position="445"/>
    </location>
</feature>
<dbReference type="Proteomes" id="UP001172155">
    <property type="component" value="Unassembled WGS sequence"/>
</dbReference>
<name>A0AA40F8X7_9PEZI</name>
<dbReference type="PANTHER" id="PTHR47845">
    <property type="entry name" value="NUCLEAR SPECKLE SPLICING REGULATORY PROTEIN 1 HOMOLOG"/>
    <property type="match status" value="1"/>
</dbReference>
<dbReference type="EMBL" id="JAUKUD010000001">
    <property type="protein sequence ID" value="KAK0753402.1"/>
    <property type="molecule type" value="Genomic_DNA"/>
</dbReference>
<dbReference type="InterPro" id="IPR018612">
    <property type="entry name" value="NSRP1_N"/>
</dbReference>
<feature type="coiled-coil region" evidence="3">
    <location>
        <begin position="222"/>
        <end position="261"/>
    </location>
</feature>
<feature type="domain" description="Nuclear speckle splicing regulatory protein 1 N-terminal" evidence="5">
    <location>
        <begin position="141"/>
        <end position="256"/>
    </location>
</feature>
<keyword evidence="2 3" id="KW-0175">Coiled coil</keyword>
<proteinExistence type="inferred from homology"/>
<dbReference type="InterPro" id="IPR053246">
    <property type="entry name" value="NS_splicing_regulatory_protein"/>
</dbReference>
<sequence>MSTNTKPKIAFSFGLSKKPSPSNPSSSAPTPAKPTAFSFSKKPTPSAPLTKRRPANFGADDSDNDDSSLLKPEAVVAISELDDDNLSLPPPTTADAPKPKPPHSTKLKSAPPPPSSKPKPKTAAAADASQFSDLSSALTSQRYASAAAAADPSIYDYDAVYDSLKAASHAKKAEPADVEKRPRYFDALQKAADVRERDRQIAEEKRLKRERDAEGDEFADKEKFVTEAYKRQQEENRRIEAEEAAREAAEAKRNKNRGMADFYKDMLERGELEHQAVVKAVEEGLGKKEEGKGEEEAVKTAAERAREINALGGNVVMNDDGEVVDKRQLLKGGLNIAPKKKAEVQVDKAKQAAGGSSAAGIPTRGVYNMSGGKNAMRERQTRMLEAQLEQSLKRAREEEEEDKAKIEVVAKSRKTETEISSAKERYLARKKAAEEAKKKEDAEGV</sequence>
<comment type="caution">
    <text evidence="6">The sequence shown here is derived from an EMBL/GenBank/DDBJ whole genome shotgun (WGS) entry which is preliminary data.</text>
</comment>
<protein>
    <submittedName>
        <fullName evidence="6">Coiled-coil domain-containing protein 55-domain containing protein</fullName>
    </submittedName>
</protein>
<evidence type="ECO:0000256" key="4">
    <source>
        <dbReference type="SAM" id="MobiDB-lite"/>
    </source>
</evidence>
<dbReference type="AlphaFoldDB" id="A0AA40F8X7"/>
<feature type="region of interest" description="Disordered" evidence="4">
    <location>
        <begin position="1"/>
        <end position="129"/>
    </location>
</feature>
<evidence type="ECO:0000256" key="2">
    <source>
        <dbReference type="ARBA" id="ARBA00023054"/>
    </source>
</evidence>
<dbReference type="PANTHER" id="PTHR47845:SF1">
    <property type="entry name" value="NUCLEAR SPECKLE SPLICING REGULATORY PROTEIN 1 HOMOLOG"/>
    <property type="match status" value="1"/>
</dbReference>
<dbReference type="Pfam" id="PF09745">
    <property type="entry name" value="NSRP1_N"/>
    <property type="match status" value="1"/>
</dbReference>
<evidence type="ECO:0000259" key="5">
    <source>
        <dbReference type="Pfam" id="PF09745"/>
    </source>
</evidence>
<accession>A0AA40F8X7</accession>
<comment type="similarity">
    <text evidence="1">Belongs to the NSRP1 family.</text>
</comment>
<evidence type="ECO:0000256" key="3">
    <source>
        <dbReference type="SAM" id="Coils"/>
    </source>
</evidence>
<evidence type="ECO:0000256" key="1">
    <source>
        <dbReference type="ARBA" id="ARBA00010126"/>
    </source>
</evidence>
<feature type="compositionally biased region" description="Low complexity" evidence="4">
    <location>
        <begin position="16"/>
        <end position="36"/>
    </location>
</feature>
<feature type="region of interest" description="Disordered" evidence="4">
    <location>
        <begin position="343"/>
        <end position="371"/>
    </location>
</feature>
<organism evidence="6 7">
    <name type="scientific">Schizothecium vesticola</name>
    <dbReference type="NCBI Taxonomy" id="314040"/>
    <lineage>
        <taxon>Eukaryota</taxon>
        <taxon>Fungi</taxon>
        <taxon>Dikarya</taxon>
        <taxon>Ascomycota</taxon>
        <taxon>Pezizomycotina</taxon>
        <taxon>Sordariomycetes</taxon>
        <taxon>Sordariomycetidae</taxon>
        <taxon>Sordariales</taxon>
        <taxon>Schizotheciaceae</taxon>
        <taxon>Schizothecium</taxon>
    </lineage>
</organism>
<keyword evidence="7" id="KW-1185">Reference proteome</keyword>